<evidence type="ECO:0000313" key="4">
    <source>
        <dbReference type="EMBL" id="MFC4338030.1"/>
    </source>
</evidence>
<dbReference type="Gene3D" id="3.40.710.10">
    <property type="entry name" value="DD-peptidase/beta-lactamase superfamily"/>
    <property type="match status" value="1"/>
</dbReference>
<keyword evidence="5" id="KW-1185">Reference proteome</keyword>
<sequence length="584" mass="63928">MRLNRRLVLGGAAATAFSLLTTSEAMAQTTVREGPPTAGPGDVRFPRKPFTLREGTPEEAGLLREHVDRIVPSVARHLEGPEPSFPGFAVLAARDGVIALHEAAGHRSRYSSWDAENSEAVELPREEWEPMTVDTVFDFASVTKLFTAVLAARFYEDGLLDPDDRVADHLLDFADLDPDKAPITVRHLLSHTSGMIAFLPLWREEDDEARWREIRSYPLDRAPGAGYGYSDLNMITLAAILEKLSGTGLDALVARYITEPLGMADTGFNPPDPGRCAPTEYQPWTERGMVRGSVHDENAWGYGGVAGHAGLFGTARDLAVFGQMILNGGSYGGARVLSEASARLVFTDMNAEHGTGTERGWGWQLNQRWYMDALNSPVTAGHTGYTGTSLVLDPLSGTLAVVLSNRVHPTREWGTVSVYRRAAHRPLARALAVEPQNGETSWYSGQSDGRTVTLEAPLPQAVGSGAVLFRLWTDTESTDVGSLAAEVNGEWRNVPLSLKAGPWRWEVGGTWSGYAGRRWAKAEGDLPAGTRRLRWSYASDSYYQGRGVYVDSLRVKDGGRTVFDSDDPRDEARLVAEGWERSRD</sequence>
<dbReference type="GO" id="GO:0016787">
    <property type="term" value="F:hydrolase activity"/>
    <property type="evidence" value="ECO:0007669"/>
    <property type="project" value="UniProtKB-KW"/>
</dbReference>
<dbReference type="InterPro" id="IPR050789">
    <property type="entry name" value="Diverse_Enzym_Activities"/>
</dbReference>
<evidence type="ECO:0000256" key="1">
    <source>
        <dbReference type="ARBA" id="ARBA00022801"/>
    </source>
</evidence>
<evidence type="ECO:0000259" key="3">
    <source>
        <dbReference type="Pfam" id="PF00144"/>
    </source>
</evidence>
<comment type="caution">
    <text evidence="4">The sequence shown here is derived from an EMBL/GenBank/DDBJ whole genome shotgun (WGS) entry which is preliminary data.</text>
</comment>
<feature type="domain" description="Beta-lactamase-related" evidence="3">
    <location>
        <begin position="83"/>
        <end position="415"/>
    </location>
</feature>
<accession>A0ABV8U6K7</accession>
<proteinExistence type="predicted"/>
<dbReference type="InterPro" id="IPR001466">
    <property type="entry name" value="Beta-lactam-related"/>
</dbReference>
<evidence type="ECO:0000256" key="2">
    <source>
        <dbReference type="SAM" id="SignalP"/>
    </source>
</evidence>
<dbReference type="PROSITE" id="PS51318">
    <property type="entry name" value="TAT"/>
    <property type="match status" value="1"/>
</dbReference>
<dbReference type="PANTHER" id="PTHR43283:SF11">
    <property type="entry name" value="BETA-LACTAMASE-RELATED DOMAIN-CONTAINING PROTEIN"/>
    <property type="match status" value="1"/>
</dbReference>
<dbReference type="InterPro" id="IPR012338">
    <property type="entry name" value="Beta-lactam/transpept-like"/>
</dbReference>
<gene>
    <name evidence="4" type="ORF">ACFPET_22825</name>
</gene>
<dbReference type="InterPro" id="IPR006311">
    <property type="entry name" value="TAT_signal"/>
</dbReference>
<dbReference type="Pfam" id="PF00144">
    <property type="entry name" value="Beta-lactamase"/>
    <property type="match status" value="1"/>
</dbReference>
<feature type="chain" id="PRO_5045731102" evidence="2">
    <location>
        <begin position="28"/>
        <end position="584"/>
    </location>
</feature>
<dbReference type="Proteomes" id="UP001595823">
    <property type="component" value="Unassembled WGS sequence"/>
</dbReference>
<name>A0ABV8U6K7_9ACTN</name>
<keyword evidence="1 4" id="KW-0378">Hydrolase</keyword>
<feature type="signal peptide" evidence="2">
    <location>
        <begin position="1"/>
        <end position="27"/>
    </location>
</feature>
<organism evidence="4 5">
    <name type="scientific">Salininema proteolyticum</name>
    <dbReference type="NCBI Taxonomy" id="1607685"/>
    <lineage>
        <taxon>Bacteria</taxon>
        <taxon>Bacillati</taxon>
        <taxon>Actinomycetota</taxon>
        <taxon>Actinomycetes</taxon>
        <taxon>Glycomycetales</taxon>
        <taxon>Glycomycetaceae</taxon>
        <taxon>Salininema</taxon>
    </lineage>
</organism>
<protein>
    <submittedName>
        <fullName evidence="4">Serine hydrolase</fullName>
    </submittedName>
</protein>
<dbReference type="PANTHER" id="PTHR43283">
    <property type="entry name" value="BETA-LACTAMASE-RELATED"/>
    <property type="match status" value="1"/>
</dbReference>
<dbReference type="RefSeq" id="WP_380625646.1">
    <property type="nucleotide sequence ID" value="NZ_JBHSDK010000061.1"/>
</dbReference>
<dbReference type="EMBL" id="JBHSDK010000061">
    <property type="protein sequence ID" value="MFC4338030.1"/>
    <property type="molecule type" value="Genomic_DNA"/>
</dbReference>
<reference evidence="5" key="1">
    <citation type="journal article" date="2019" name="Int. J. Syst. Evol. Microbiol.">
        <title>The Global Catalogue of Microorganisms (GCM) 10K type strain sequencing project: providing services to taxonomists for standard genome sequencing and annotation.</title>
        <authorList>
            <consortium name="The Broad Institute Genomics Platform"/>
            <consortium name="The Broad Institute Genome Sequencing Center for Infectious Disease"/>
            <person name="Wu L."/>
            <person name="Ma J."/>
        </authorList>
    </citation>
    <scope>NUCLEOTIDE SEQUENCE [LARGE SCALE GENOMIC DNA]</scope>
    <source>
        <strain evidence="5">IBRC-M 10908</strain>
    </source>
</reference>
<evidence type="ECO:0000313" key="5">
    <source>
        <dbReference type="Proteomes" id="UP001595823"/>
    </source>
</evidence>
<dbReference type="SUPFAM" id="SSF56601">
    <property type="entry name" value="beta-lactamase/transpeptidase-like"/>
    <property type="match status" value="1"/>
</dbReference>
<keyword evidence="2" id="KW-0732">Signal</keyword>